<feature type="transmembrane region" description="Helical" evidence="2">
    <location>
        <begin position="6"/>
        <end position="22"/>
    </location>
</feature>
<reference evidence="3" key="1">
    <citation type="submission" date="2020-07" db="EMBL/GenBank/DDBJ databases">
        <title>Multicomponent nature underlies the extraordinary mechanical properties of spider dragline silk.</title>
        <authorList>
            <person name="Kono N."/>
            <person name="Nakamura H."/>
            <person name="Mori M."/>
            <person name="Yoshida Y."/>
            <person name="Ohtoshi R."/>
            <person name="Malay A.D."/>
            <person name="Moran D.A.P."/>
            <person name="Tomita M."/>
            <person name="Numata K."/>
            <person name="Arakawa K."/>
        </authorList>
    </citation>
    <scope>NUCLEOTIDE SEQUENCE</scope>
</reference>
<keyword evidence="2" id="KW-0812">Transmembrane</keyword>
<organism evidence="3 4">
    <name type="scientific">Trichonephila clavata</name>
    <name type="common">Joro spider</name>
    <name type="synonym">Nephila clavata</name>
    <dbReference type="NCBI Taxonomy" id="2740835"/>
    <lineage>
        <taxon>Eukaryota</taxon>
        <taxon>Metazoa</taxon>
        <taxon>Ecdysozoa</taxon>
        <taxon>Arthropoda</taxon>
        <taxon>Chelicerata</taxon>
        <taxon>Arachnida</taxon>
        <taxon>Araneae</taxon>
        <taxon>Araneomorphae</taxon>
        <taxon>Entelegynae</taxon>
        <taxon>Araneoidea</taxon>
        <taxon>Nephilidae</taxon>
        <taxon>Trichonephila</taxon>
    </lineage>
</organism>
<feature type="region of interest" description="Disordered" evidence="1">
    <location>
        <begin position="38"/>
        <end position="78"/>
    </location>
</feature>
<sequence>MSLFQSHFMGIILGIVVIFIRFRRKEISANIKFLISTNQNKPGHHHQSGNNATAPPPPEVEYPPASTDSQQMPQQELHASHVCSLSGTSVLMPAIRYGQISATIPTR</sequence>
<accession>A0A8X6H0A4</accession>
<evidence type="ECO:0000256" key="2">
    <source>
        <dbReference type="SAM" id="Phobius"/>
    </source>
</evidence>
<name>A0A8X6H0A4_TRICU</name>
<keyword evidence="4" id="KW-1185">Reference proteome</keyword>
<proteinExistence type="predicted"/>
<comment type="caution">
    <text evidence="3">The sequence shown here is derived from an EMBL/GenBank/DDBJ whole genome shotgun (WGS) entry which is preliminary data.</text>
</comment>
<keyword evidence="2" id="KW-1133">Transmembrane helix</keyword>
<gene>
    <name evidence="3" type="ORF">TNCT_347011</name>
</gene>
<keyword evidence="2" id="KW-0472">Membrane</keyword>
<evidence type="ECO:0000313" key="3">
    <source>
        <dbReference type="EMBL" id="GFR14866.1"/>
    </source>
</evidence>
<protein>
    <submittedName>
        <fullName evidence="3">Uncharacterized protein</fullName>
    </submittedName>
</protein>
<dbReference type="AlphaFoldDB" id="A0A8X6H0A4"/>
<evidence type="ECO:0000313" key="4">
    <source>
        <dbReference type="Proteomes" id="UP000887116"/>
    </source>
</evidence>
<evidence type="ECO:0000256" key="1">
    <source>
        <dbReference type="SAM" id="MobiDB-lite"/>
    </source>
</evidence>
<dbReference type="EMBL" id="BMAO01017321">
    <property type="protein sequence ID" value="GFR14866.1"/>
    <property type="molecule type" value="Genomic_DNA"/>
</dbReference>
<dbReference type="Proteomes" id="UP000887116">
    <property type="component" value="Unassembled WGS sequence"/>
</dbReference>